<protein>
    <submittedName>
        <fullName evidence="4">ABC transporter substrate-binding protein</fullName>
    </submittedName>
</protein>
<dbReference type="InterPro" id="IPR028081">
    <property type="entry name" value="Leu-bd"/>
</dbReference>
<dbReference type="RefSeq" id="WP_191758425.1">
    <property type="nucleotide sequence ID" value="NZ_VJXY01000015.1"/>
</dbReference>
<evidence type="ECO:0000313" key="4">
    <source>
        <dbReference type="EMBL" id="MBD6617199.1"/>
    </source>
</evidence>
<dbReference type="Proteomes" id="UP001165986">
    <property type="component" value="Unassembled WGS sequence"/>
</dbReference>
<dbReference type="Gene3D" id="1.10.510.10">
    <property type="entry name" value="Transferase(Phosphotransferase) domain 1"/>
    <property type="match status" value="1"/>
</dbReference>
<dbReference type="PROSITE" id="PS00108">
    <property type="entry name" value="PROTEIN_KINASE_ST"/>
    <property type="match status" value="1"/>
</dbReference>
<keyword evidence="2" id="KW-0732">Signal</keyword>
<keyword evidence="5" id="KW-1185">Reference proteome</keyword>
<dbReference type="InterPro" id="IPR051010">
    <property type="entry name" value="BCAA_transport"/>
</dbReference>
<dbReference type="InterPro" id="IPR028082">
    <property type="entry name" value="Peripla_BP_I"/>
</dbReference>
<dbReference type="PANTHER" id="PTHR30483">
    <property type="entry name" value="LEUCINE-SPECIFIC-BINDING PROTEIN"/>
    <property type="match status" value="1"/>
</dbReference>
<dbReference type="SUPFAM" id="SSF53822">
    <property type="entry name" value="Periplasmic binding protein-like I"/>
    <property type="match status" value="1"/>
</dbReference>
<evidence type="ECO:0000259" key="3">
    <source>
        <dbReference type="PROSITE" id="PS50011"/>
    </source>
</evidence>
<dbReference type="PANTHER" id="PTHR30483:SF6">
    <property type="entry name" value="PERIPLASMIC BINDING PROTEIN OF ABC TRANSPORTER FOR NATURAL AMINO ACIDS"/>
    <property type="match status" value="1"/>
</dbReference>
<dbReference type="EMBL" id="VJXY01000015">
    <property type="protein sequence ID" value="MBD6617199.1"/>
    <property type="molecule type" value="Genomic_DNA"/>
</dbReference>
<dbReference type="Pfam" id="PF00069">
    <property type="entry name" value="Pkinase"/>
    <property type="match status" value="1"/>
</dbReference>
<dbReference type="NCBIfam" id="NF045510">
    <property type="entry name" value="4Cys_prefix_kin"/>
    <property type="match status" value="1"/>
</dbReference>
<gene>
    <name evidence="4" type="ORF">FNW02_15495</name>
</gene>
<proteinExistence type="inferred from homology"/>
<dbReference type="Gene3D" id="3.40.50.2300">
    <property type="match status" value="2"/>
</dbReference>
<reference evidence="4" key="1">
    <citation type="submission" date="2019-07" db="EMBL/GenBank/DDBJ databases">
        <title>Toxilogical consequences of a new and cryptic species of cyanobacteria (Komarekiella delphini-convector) recovered from the epidermis of a bottlenose dolphin and 1500 ft. in the air.</title>
        <authorList>
            <person name="Brown A.O."/>
            <person name="Dvorak P."/>
            <person name="Villanueva C.D."/>
            <person name="Foss A.J."/>
            <person name="Garvey A.D."/>
            <person name="Gibson Q.A."/>
            <person name="Johansen J.R."/>
            <person name="Casamatta D.A."/>
        </authorList>
    </citation>
    <scope>NUCLEOTIDE SEQUENCE</scope>
    <source>
        <strain evidence="4">SJRDD-AB1</strain>
    </source>
</reference>
<dbReference type="CDD" id="cd06268">
    <property type="entry name" value="PBP1_ABC_transporter_LIVBP-like"/>
    <property type="match status" value="1"/>
</dbReference>
<dbReference type="InterPro" id="IPR011009">
    <property type="entry name" value="Kinase-like_dom_sf"/>
</dbReference>
<dbReference type="SUPFAM" id="SSF56112">
    <property type="entry name" value="Protein kinase-like (PK-like)"/>
    <property type="match status" value="1"/>
</dbReference>
<dbReference type="AlphaFoldDB" id="A0AA40SY55"/>
<dbReference type="Pfam" id="PF13458">
    <property type="entry name" value="Peripla_BP_6"/>
    <property type="match status" value="1"/>
</dbReference>
<dbReference type="PROSITE" id="PS50011">
    <property type="entry name" value="PROTEIN_KINASE_DOM"/>
    <property type="match status" value="1"/>
</dbReference>
<dbReference type="InterPro" id="IPR008271">
    <property type="entry name" value="Ser/Thr_kinase_AS"/>
</dbReference>
<dbReference type="GO" id="GO:0005524">
    <property type="term" value="F:ATP binding"/>
    <property type="evidence" value="ECO:0007669"/>
    <property type="project" value="InterPro"/>
</dbReference>
<organism evidence="4 5">
    <name type="scientific">Komarekiella delphini-convector SJRDD-AB1</name>
    <dbReference type="NCBI Taxonomy" id="2593771"/>
    <lineage>
        <taxon>Bacteria</taxon>
        <taxon>Bacillati</taxon>
        <taxon>Cyanobacteriota</taxon>
        <taxon>Cyanophyceae</taxon>
        <taxon>Nostocales</taxon>
        <taxon>Nostocaceae</taxon>
        <taxon>Komarekiella</taxon>
        <taxon>Komarekiella delphini-convector</taxon>
    </lineage>
</organism>
<accession>A0AA40SY55</accession>
<dbReference type="GO" id="GO:0004672">
    <property type="term" value="F:protein kinase activity"/>
    <property type="evidence" value="ECO:0007669"/>
    <property type="project" value="InterPro"/>
</dbReference>
<dbReference type="SMART" id="SM00220">
    <property type="entry name" value="S_TKc"/>
    <property type="match status" value="1"/>
</dbReference>
<feature type="domain" description="Protein kinase" evidence="3">
    <location>
        <begin position="37"/>
        <end position="316"/>
    </location>
</feature>
<dbReference type="CDD" id="cd14014">
    <property type="entry name" value="STKc_PknB_like"/>
    <property type="match status" value="1"/>
</dbReference>
<comment type="caution">
    <text evidence="4">The sequence shown here is derived from an EMBL/GenBank/DDBJ whole genome shotgun (WGS) entry which is preliminary data.</text>
</comment>
<evidence type="ECO:0000256" key="1">
    <source>
        <dbReference type="ARBA" id="ARBA00010062"/>
    </source>
</evidence>
<dbReference type="InterPro" id="IPR000719">
    <property type="entry name" value="Prot_kinase_dom"/>
</dbReference>
<sequence>MSYCLNPNCTNPADPMNDNGKVFCRNCGANLLIENRYRVIKLLSIGGFARTFELEDNGIKKVLKLLSLSRFSDLGKKHKVINLFKREAEVLSRLNNSGIPQVDPDGYFELNFPDYPEPLHCLVMEKIEGLNLQQWLENQNHKPVTPEQAIAYFKQLVEILAQVHAQGYFHRDIKPTNIMLRPDGQLVLIDFGAVRDLAQTYLQQHQDNTIIGTPGYSPPEQMKGNAVAQSDFFALGRTFVHLLTGKPPFNIEEDHQTGKLIWRDKVPYNSNSWMDWLDKFRWRLLFDLLDQMMEPYWKNRPENTQVILQRLNNPITLPRIPSWVVGAAILFGLGLPSGYWYLNGVDGCSKIWLRSFPLDDYMSCGEEILLPNINTKLPEKEKGVKAIARENYQEAIIWFEQAWQKSHDPETLIYLNNARLAVEKIKTYTIAVVAPISNNNNDSINSSKQILRGVAQAQDEFNQDYKTKKIGLKILVVSDNNKIEDSQKIAENLVKKRDVLAVIGHFRSDTTIEAVNVYQEQNLLLVSATATSEDLSTVCKSNYPNCFFRVVPSNRVIAKTLADYLKQENKRKAAIFFNPGSNYSKSLQAQMKARFSELGGQVVAEIPLSDNLESTIDQVREQKADAIVLFPTSDGLTSDPAVQVIEYAKKYKYLIVGGDSLDSNKLIKAIAENEAGSVVAIPWHSKSFFNQELPKQINKLWGKAENWHTALSYDATRALLAALEKTSSPSRVNVQRAMADTNFKATGITGVISFKPSGDRSEENIHLVKVVRNSSTGQIEFIPLPKSPLFEQSESTKSN</sequence>
<evidence type="ECO:0000313" key="5">
    <source>
        <dbReference type="Proteomes" id="UP001165986"/>
    </source>
</evidence>
<evidence type="ECO:0000256" key="2">
    <source>
        <dbReference type="ARBA" id="ARBA00022729"/>
    </source>
</evidence>
<comment type="similarity">
    <text evidence="1">Belongs to the leucine-binding protein family.</text>
</comment>
<name>A0AA40SY55_9NOST</name>